<evidence type="ECO:0000259" key="6">
    <source>
        <dbReference type="Pfam" id="PF17389"/>
    </source>
</evidence>
<dbReference type="Pfam" id="PF17390">
    <property type="entry name" value="Bac_rhamnosid_C"/>
    <property type="match status" value="1"/>
</dbReference>
<feature type="domain" description="Alpha-L-rhamnosidase C-terminal" evidence="7">
    <location>
        <begin position="821"/>
        <end position="893"/>
    </location>
</feature>
<keyword evidence="9" id="KW-1185">Reference proteome</keyword>
<evidence type="ECO:0000313" key="8">
    <source>
        <dbReference type="EMBL" id="MDQ8196109.1"/>
    </source>
</evidence>
<dbReference type="InterPro" id="IPR008902">
    <property type="entry name" value="Rhamnosid_concanavalin"/>
</dbReference>
<dbReference type="Pfam" id="PF05592">
    <property type="entry name" value="Bac_rhamnosid"/>
    <property type="match status" value="1"/>
</dbReference>
<dbReference type="GO" id="GO:0016787">
    <property type="term" value="F:hydrolase activity"/>
    <property type="evidence" value="ECO:0007669"/>
    <property type="project" value="UniProtKB-KW"/>
</dbReference>
<organism evidence="8 9">
    <name type="scientific">Thalassobacterium sedimentorum</name>
    <dbReference type="NCBI Taxonomy" id="3041258"/>
    <lineage>
        <taxon>Bacteria</taxon>
        <taxon>Pseudomonadati</taxon>
        <taxon>Verrucomicrobiota</taxon>
        <taxon>Opitutia</taxon>
        <taxon>Puniceicoccales</taxon>
        <taxon>Coraliomargaritaceae</taxon>
        <taxon>Thalassobacterium</taxon>
    </lineage>
</organism>
<protein>
    <recommendedName>
        <fullName evidence="2">alpha-L-rhamnosidase</fullName>
        <ecNumber evidence="2">3.2.1.40</ecNumber>
    </recommendedName>
</protein>
<evidence type="ECO:0000256" key="2">
    <source>
        <dbReference type="ARBA" id="ARBA00012652"/>
    </source>
</evidence>
<name>A0ABU1AMY7_9BACT</name>
<dbReference type="InterPro" id="IPR012341">
    <property type="entry name" value="6hp_glycosidase-like_sf"/>
</dbReference>
<dbReference type="Pfam" id="PF08531">
    <property type="entry name" value="Bac_rhamnosid_N"/>
    <property type="match status" value="1"/>
</dbReference>
<feature type="domain" description="Alpha-L-rhamnosidase six-hairpin glycosidase" evidence="6">
    <location>
        <begin position="696"/>
        <end position="817"/>
    </location>
</feature>
<dbReference type="InterPro" id="IPR035398">
    <property type="entry name" value="Bac_rhamnosid_C"/>
</dbReference>
<dbReference type="PANTHER" id="PTHR33307">
    <property type="entry name" value="ALPHA-RHAMNOSIDASE (EUROFUNG)"/>
    <property type="match status" value="1"/>
</dbReference>
<reference evidence="8 9" key="1">
    <citation type="submission" date="2023-04" db="EMBL/GenBank/DDBJ databases">
        <title>A novel bacteria isolated from coastal sediment.</title>
        <authorList>
            <person name="Liu X.-J."/>
            <person name="Du Z.-J."/>
        </authorList>
    </citation>
    <scope>NUCLEOTIDE SEQUENCE [LARGE SCALE GENOMIC DNA]</scope>
    <source>
        <strain evidence="8 9">SDUM461004</strain>
    </source>
</reference>
<evidence type="ECO:0000259" key="4">
    <source>
        <dbReference type="Pfam" id="PF05592"/>
    </source>
</evidence>
<evidence type="ECO:0000256" key="1">
    <source>
        <dbReference type="ARBA" id="ARBA00001445"/>
    </source>
</evidence>
<accession>A0ABU1AMY7</accession>
<feature type="domain" description="Alpha-L-rhamnosidase six-hairpin glycosidase" evidence="6">
    <location>
        <begin position="381"/>
        <end position="604"/>
    </location>
</feature>
<dbReference type="Proteomes" id="UP001243717">
    <property type="component" value="Unassembled WGS sequence"/>
</dbReference>
<feature type="domain" description="Alpha-L-rhamnosidase concanavalin-like" evidence="4">
    <location>
        <begin position="274"/>
        <end position="375"/>
    </location>
</feature>
<sequence>MFLNKFTILFLLFLLGVYLLHTPIYSKSAAHPFHNAEWIGFTQDARAEEWSTRHVTFNQPPHDISSWLPTPEELHQTPRTSFVAPLLRKEFSIKRRVESATVTVSGLGLYELWLNGTKANDHVLEPAQTSYDKRAFYNVIDVTQQLRYGDNVIGLMLGNGFFGQNIAFAPDLSYGAPRAILTLVVKYADGSEWKLHSDDNWRASSGPLLFDNIFMGETYDARLYPQGWAEPDFNDSRWSPAEIMAAPTNQLEPQAMEPMRKVREVNPVAILPAEDGWILDMGINMTGWLQFSLSERKGTVISIRFAEHLMPDRMNIDSASTGIHATGGEQKHIYIFSGDGLETWEPRFSYQGFRYAQIKGLSKKPKLDQFTAWLIRTDVSRAGTFESSDPLINKFYEVSMLTIEDNMQGLLSDCPHRERCAWMGDIHAVAEAATYNFDLRKFWRKTTHDIETMLGTGGGSPNGGLPLDPRAPTNIAVGKRDCGQARPDWGAATVLVPWYAYLYYGDLALLEESWPMMEDWMAYLEEFAVQDGIINDGFGDWCPPGSNTKMDTPSALTSTALYYQSLTYMETMATALNKSSAAAHYKNQATVIKDAFNQRFYTSYEIATTPTGSSPRIVINNASYGDGSSKQVNLTQKIQQLITEGTYSFKVDNAFIGSDPAPGVVKKLVLEYTINGELKHQVYTENSNVHFFNRTIATYGSQTGSAFALHTGIVPEDKRQLIADGLASLIMEESNGHYTTGIFGHRPLYTVLNDYGHSHVTRHLWSIIDWPSLGFMTEKHGLTTWPEVPYNWQEGRRYRRNSFNHPMHSGFAATFHESIGGIRPDAEHPGFEQFILRPTFLADLDWAKATYKAPQGLISSHWLREGNDIIWNIEIPTGTQAEIQLPLIEKKHIYLKGKQLNRNQFTLESGKWAIGIRATYP</sequence>
<keyword evidence="3 8" id="KW-0378">Hydrolase</keyword>
<dbReference type="Gene3D" id="2.60.420.10">
    <property type="entry name" value="Maltose phosphorylase, domain 3"/>
    <property type="match status" value="1"/>
</dbReference>
<evidence type="ECO:0000259" key="7">
    <source>
        <dbReference type="Pfam" id="PF17390"/>
    </source>
</evidence>
<dbReference type="Gene3D" id="1.50.10.10">
    <property type="match status" value="2"/>
</dbReference>
<dbReference type="EC" id="3.2.1.40" evidence="2"/>
<evidence type="ECO:0000256" key="3">
    <source>
        <dbReference type="ARBA" id="ARBA00022801"/>
    </source>
</evidence>
<dbReference type="EMBL" id="JARXIC010000046">
    <property type="protein sequence ID" value="MDQ8196109.1"/>
    <property type="molecule type" value="Genomic_DNA"/>
</dbReference>
<dbReference type="PANTHER" id="PTHR33307:SF6">
    <property type="entry name" value="ALPHA-RHAMNOSIDASE (EUROFUNG)-RELATED"/>
    <property type="match status" value="1"/>
</dbReference>
<dbReference type="InterPro" id="IPR016007">
    <property type="entry name" value="Alpha_rhamnosid"/>
</dbReference>
<gene>
    <name evidence="8" type="ORF">QEH59_16865</name>
</gene>
<comment type="catalytic activity">
    <reaction evidence="1">
        <text>Hydrolysis of terminal non-reducing alpha-L-rhamnose residues in alpha-L-rhamnosides.</text>
        <dbReference type="EC" id="3.2.1.40"/>
    </reaction>
</comment>
<evidence type="ECO:0000313" key="9">
    <source>
        <dbReference type="Proteomes" id="UP001243717"/>
    </source>
</evidence>
<dbReference type="SUPFAM" id="SSF48208">
    <property type="entry name" value="Six-hairpin glycosidases"/>
    <property type="match status" value="1"/>
</dbReference>
<comment type="caution">
    <text evidence="8">The sequence shown here is derived from an EMBL/GenBank/DDBJ whole genome shotgun (WGS) entry which is preliminary data.</text>
</comment>
<dbReference type="Gene3D" id="2.60.120.260">
    <property type="entry name" value="Galactose-binding domain-like"/>
    <property type="match status" value="2"/>
</dbReference>
<proteinExistence type="predicted"/>
<dbReference type="Pfam" id="PF17389">
    <property type="entry name" value="Bac_rhamnosid6H"/>
    <property type="match status" value="2"/>
</dbReference>
<evidence type="ECO:0000259" key="5">
    <source>
        <dbReference type="Pfam" id="PF08531"/>
    </source>
</evidence>
<dbReference type="InterPro" id="IPR008928">
    <property type="entry name" value="6-hairpin_glycosidase_sf"/>
</dbReference>
<dbReference type="RefSeq" id="WP_308986549.1">
    <property type="nucleotide sequence ID" value="NZ_JARXIC010000046.1"/>
</dbReference>
<dbReference type="InterPro" id="IPR013737">
    <property type="entry name" value="Bac_rhamnosid_N"/>
</dbReference>
<feature type="domain" description="Bacterial alpha-L-rhamnosidase N-terminal" evidence="5">
    <location>
        <begin position="96"/>
        <end position="262"/>
    </location>
</feature>
<dbReference type="InterPro" id="IPR035396">
    <property type="entry name" value="Bac_rhamnosid6H"/>
</dbReference>